<organism evidence="1 2">
    <name type="scientific">Phyllobacterium zundukense</name>
    <dbReference type="NCBI Taxonomy" id="1867719"/>
    <lineage>
        <taxon>Bacteria</taxon>
        <taxon>Pseudomonadati</taxon>
        <taxon>Pseudomonadota</taxon>
        <taxon>Alphaproteobacteria</taxon>
        <taxon>Hyphomicrobiales</taxon>
        <taxon>Phyllobacteriaceae</taxon>
        <taxon>Phyllobacterium</taxon>
    </lineage>
</organism>
<gene>
    <name evidence="1" type="ORF">B5P45_23080</name>
</gene>
<dbReference type="Proteomes" id="UP000232163">
    <property type="component" value="Unassembled WGS sequence"/>
</dbReference>
<keyword evidence="2" id="KW-1185">Reference proteome</keyword>
<dbReference type="EMBL" id="MZMT01000053">
    <property type="protein sequence ID" value="PIO41948.1"/>
    <property type="molecule type" value="Genomic_DNA"/>
</dbReference>
<proteinExistence type="predicted"/>
<sequence>MESILLMIAIDFHEQARREVERLATARTKLKAAGVECRLIDRRLTTAREIEWRLREELLRCPVRTTQDAATKAVHLRQALKHDETTSEASERSL</sequence>
<accession>A0A2N9VR30</accession>
<reference evidence="1 2" key="1">
    <citation type="journal article" date="2017" name="Int J Environ Stud">
        <title>Does the Miocene-Pliocene relict legume Oxytropis triphylla form nitrogen-fixing nodules with a combination of bacterial strains?</title>
        <authorList>
            <person name="Safronova V."/>
            <person name="Belimov A."/>
            <person name="Sazanova A."/>
            <person name="Kuznetsova I."/>
            <person name="Popova J."/>
            <person name="Andronov E."/>
            <person name="Verkhozina A."/>
            <person name="Tikhonovich I."/>
        </authorList>
    </citation>
    <scope>NUCLEOTIDE SEQUENCE [LARGE SCALE GENOMIC DNA]</scope>
    <source>
        <strain evidence="1 2">Tri-38</strain>
    </source>
</reference>
<dbReference type="OrthoDB" id="8117294at2"/>
<protein>
    <submittedName>
        <fullName evidence="1">Uncharacterized protein</fullName>
    </submittedName>
</protein>
<dbReference type="RefSeq" id="WP_133123954.1">
    <property type="nucleotide sequence ID" value="NZ_CP017940.1"/>
</dbReference>
<evidence type="ECO:0000313" key="2">
    <source>
        <dbReference type="Proteomes" id="UP000232163"/>
    </source>
</evidence>
<name>A0A2N9VR30_9HYPH</name>
<comment type="caution">
    <text evidence="1">The sequence shown here is derived from an EMBL/GenBank/DDBJ whole genome shotgun (WGS) entry which is preliminary data.</text>
</comment>
<evidence type="ECO:0000313" key="1">
    <source>
        <dbReference type="EMBL" id="PIO41948.1"/>
    </source>
</evidence>
<dbReference type="AlphaFoldDB" id="A0A2N9VR30"/>